<proteinExistence type="predicted"/>
<sequence length="432" mass="45770">MTNDPVALIPGSYAAAHTVASAWRSRSEAATTLRDGLRGLEVESAWTGYPYEKYLERAEYVRSSWQKCGEYLMSGAAALSAYGDALRWAQEEAARTIDLWEQAEAATIASRQAHRVKVRELERDLGLRHVELDVPFIDGGAELRAQAVEVLTNARGVLDRYAAEAANAIYEAADAAPLETPKQAESTKNWAVAGAIGTVVFETAVLNPAIDQLNFIASMGNALINHPDILLELLGGVALVVGGGTMIGGGGALALTGVGAAPGGGLAWAGVGVAGAGLAAAGHASSRWMNEATGDDAVRIVERPPPHPEHGGRDVLGHYNGDGQRPWVDTEKIGLDEVADDVGTDVIRDKVRATIEGYHHRPGMTSDQHRYFDGLYSNGDGTWTAIEVKGGTGSRDAAQEGFDAMVSRERPAIATLNGQPIRIVDVILKHVP</sequence>
<name>A0A4Y5YU77_9MICO</name>
<evidence type="ECO:0000313" key="2">
    <source>
        <dbReference type="EMBL" id="QDE36098.1"/>
    </source>
</evidence>
<dbReference type="EMBL" id="CP041040">
    <property type="protein sequence ID" value="QDE36098.1"/>
    <property type="molecule type" value="Genomic_DNA"/>
</dbReference>
<evidence type="ECO:0000313" key="3">
    <source>
        <dbReference type="Proteomes" id="UP000316125"/>
    </source>
</evidence>
<dbReference type="AlphaFoldDB" id="A0A4Y5YU77"/>
<protein>
    <recommendedName>
        <fullName evidence="1">Putative T7SS secretion signal domain-containing protein</fullName>
    </recommendedName>
</protein>
<dbReference type="InterPro" id="IPR049082">
    <property type="entry name" value="T7SS_signal"/>
</dbReference>
<feature type="domain" description="Putative T7SS secretion signal" evidence="1">
    <location>
        <begin position="2"/>
        <end position="178"/>
    </location>
</feature>
<dbReference type="Pfam" id="PF21725">
    <property type="entry name" value="T7SS_signal"/>
    <property type="match status" value="1"/>
</dbReference>
<accession>A0A4Y5YU77</accession>
<dbReference type="OrthoDB" id="3261175at2"/>
<dbReference type="Proteomes" id="UP000316125">
    <property type="component" value="Chromosome"/>
</dbReference>
<reference evidence="2 3" key="1">
    <citation type="submission" date="2019-06" db="EMBL/GenBank/DDBJ databases">
        <title>Complete genome of Microbacterium foliorum M2.</title>
        <authorList>
            <person name="Cao G."/>
        </authorList>
    </citation>
    <scope>NUCLEOTIDE SEQUENCE [LARGE SCALE GENOMIC DNA]</scope>
    <source>
        <strain evidence="2 3">M2</strain>
    </source>
</reference>
<gene>
    <name evidence="2" type="ORF">FIV50_15680</name>
</gene>
<organism evidence="2 3">
    <name type="scientific">Microbacterium foliorum</name>
    <dbReference type="NCBI Taxonomy" id="104336"/>
    <lineage>
        <taxon>Bacteria</taxon>
        <taxon>Bacillati</taxon>
        <taxon>Actinomycetota</taxon>
        <taxon>Actinomycetes</taxon>
        <taxon>Micrococcales</taxon>
        <taxon>Microbacteriaceae</taxon>
        <taxon>Microbacterium</taxon>
    </lineage>
</organism>
<evidence type="ECO:0000259" key="1">
    <source>
        <dbReference type="Pfam" id="PF21725"/>
    </source>
</evidence>
<dbReference type="RefSeq" id="WP_140038230.1">
    <property type="nucleotide sequence ID" value="NZ_CP041040.1"/>
</dbReference>